<name>A0A1U7NTY7_9DEIO</name>
<sequence length="59" mass="6787">MFRVIEEALLDHISVILPHVGTFQIVEVKARTDEGPRVRVRFRAIQGLRGMLPCHPEHD</sequence>
<comment type="caution">
    <text evidence="1">The sequence shown here is derived from an EMBL/GenBank/DDBJ whole genome shotgun (WGS) entry which is preliminary data.</text>
</comment>
<reference evidence="1 2" key="1">
    <citation type="submission" date="2017-01" db="EMBL/GenBank/DDBJ databases">
        <title>Genome Analysis of Deinococcus marmoris KOPRI26562.</title>
        <authorList>
            <person name="Kim J.H."/>
            <person name="Oh H.-M."/>
        </authorList>
    </citation>
    <scope>NUCLEOTIDE SEQUENCE [LARGE SCALE GENOMIC DNA]</scope>
    <source>
        <strain evidence="1 2">KOPRI26562</strain>
    </source>
</reference>
<dbReference type="GO" id="GO:0003677">
    <property type="term" value="F:DNA binding"/>
    <property type="evidence" value="ECO:0007669"/>
    <property type="project" value="InterPro"/>
</dbReference>
<proteinExistence type="predicted"/>
<dbReference type="SUPFAM" id="SSF47729">
    <property type="entry name" value="IHF-like DNA-binding proteins"/>
    <property type="match status" value="1"/>
</dbReference>
<protein>
    <submittedName>
        <fullName evidence="1">Uncharacterized protein</fullName>
    </submittedName>
</protein>
<accession>A0A1U7NTY7</accession>
<dbReference type="STRING" id="249408.BOO71_0012076"/>
<dbReference type="InterPro" id="IPR010992">
    <property type="entry name" value="IHF-like_DNA-bd_dom_sf"/>
</dbReference>
<dbReference type="AlphaFoldDB" id="A0A1U7NTY7"/>
<keyword evidence="2" id="KW-1185">Reference proteome</keyword>
<dbReference type="Proteomes" id="UP000186607">
    <property type="component" value="Unassembled WGS sequence"/>
</dbReference>
<gene>
    <name evidence="1" type="ORF">BOO71_0012076</name>
</gene>
<dbReference type="EMBL" id="MSTI01000144">
    <property type="protein sequence ID" value="OLV16389.1"/>
    <property type="molecule type" value="Genomic_DNA"/>
</dbReference>
<evidence type="ECO:0000313" key="2">
    <source>
        <dbReference type="Proteomes" id="UP000186607"/>
    </source>
</evidence>
<evidence type="ECO:0000313" key="1">
    <source>
        <dbReference type="EMBL" id="OLV16389.1"/>
    </source>
</evidence>
<organism evidence="1 2">
    <name type="scientific">Deinococcus marmoris</name>
    <dbReference type="NCBI Taxonomy" id="249408"/>
    <lineage>
        <taxon>Bacteria</taxon>
        <taxon>Thermotogati</taxon>
        <taxon>Deinococcota</taxon>
        <taxon>Deinococci</taxon>
        <taxon>Deinococcales</taxon>
        <taxon>Deinococcaceae</taxon>
        <taxon>Deinococcus</taxon>
    </lineage>
</organism>